<feature type="transmembrane region" description="Helical" evidence="11">
    <location>
        <begin position="96"/>
        <end position="115"/>
    </location>
</feature>
<dbReference type="Proteomes" id="UP000663929">
    <property type="component" value="Chromosome"/>
</dbReference>
<organism evidence="13 14">
    <name type="scientific">Sulfidibacter corallicola</name>
    <dbReference type="NCBI Taxonomy" id="2818388"/>
    <lineage>
        <taxon>Bacteria</taxon>
        <taxon>Pseudomonadati</taxon>
        <taxon>Acidobacteriota</taxon>
        <taxon>Holophagae</taxon>
        <taxon>Acanthopleuribacterales</taxon>
        <taxon>Acanthopleuribacteraceae</taxon>
        <taxon>Sulfidibacter</taxon>
    </lineage>
</organism>
<dbReference type="InterPro" id="IPR036890">
    <property type="entry name" value="HATPase_C_sf"/>
</dbReference>
<keyword evidence="5" id="KW-0597">Phosphoprotein</keyword>
<evidence type="ECO:0000256" key="2">
    <source>
        <dbReference type="ARBA" id="ARBA00004651"/>
    </source>
</evidence>
<dbReference type="Gene3D" id="1.10.287.130">
    <property type="match status" value="1"/>
</dbReference>
<dbReference type="InterPro" id="IPR004358">
    <property type="entry name" value="Sig_transdc_His_kin-like_C"/>
</dbReference>
<dbReference type="RefSeq" id="WP_237383652.1">
    <property type="nucleotide sequence ID" value="NZ_CP071793.1"/>
</dbReference>
<feature type="compositionally biased region" description="Basic and acidic residues" evidence="10">
    <location>
        <begin position="403"/>
        <end position="420"/>
    </location>
</feature>
<dbReference type="GO" id="GO:0005886">
    <property type="term" value="C:plasma membrane"/>
    <property type="evidence" value="ECO:0007669"/>
    <property type="project" value="UniProtKB-SubCell"/>
</dbReference>
<dbReference type="PROSITE" id="PS50109">
    <property type="entry name" value="HIS_KIN"/>
    <property type="match status" value="1"/>
</dbReference>
<protein>
    <recommendedName>
        <fullName evidence="3">histidine kinase</fullName>
        <ecNumber evidence="3">2.7.13.3</ecNumber>
    </recommendedName>
</protein>
<evidence type="ECO:0000256" key="4">
    <source>
        <dbReference type="ARBA" id="ARBA00022475"/>
    </source>
</evidence>
<dbReference type="SUPFAM" id="SSF55874">
    <property type="entry name" value="ATPase domain of HSP90 chaperone/DNA topoisomerase II/histidine kinase"/>
    <property type="match status" value="1"/>
</dbReference>
<dbReference type="PANTHER" id="PTHR44936">
    <property type="entry name" value="SENSOR PROTEIN CREC"/>
    <property type="match status" value="1"/>
</dbReference>
<keyword evidence="14" id="KW-1185">Reference proteome</keyword>
<keyword evidence="7" id="KW-0547">Nucleotide-binding</keyword>
<dbReference type="InterPro" id="IPR005467">
    <property type="entry name" value="His_kinase_dom"/>
</dbReference>
<dbReference type="SMART" id="SM00387">
    <property type="entry name" value="HATPase_c"/>
    <property type="match status" value="1"/>
</dbReference>
<accession>A0A8A4TVL8</accession>
<dbReference type="InterPro" id="IPR050980">
    <property type="entry name" value="2C_sensor_his_kinase"/>
</dbReference>
<dbReference type="SMART" id="SM00388">
    <property type="entry name" value="HisKA"/>
    <property type="match status" value="1"/>
</dbReference>
<dbReference type="GO" id="GO:0005524">
    <property type="term" value="F:ATP binding"/>
    <property type="evidence" value="ECO:0007669"/>
    <property type="project" value="UniProtKB-KW"/>
</dbReference>
<dbReference type="Pfam" id="PF02518">
    <property type="entry name" value="HATPase_c"/>
    <property type="match status" value="1"/>
</dbReference>
<evidence type="ECO:0000256" key="5">
    <source>
        <dbReference type="ARBA" id="ARBA00022553"/>
    </source>
</evidence>
<dbReference type="PRINTS" id="PR00344">
    <property type="entry name" value="BCTRLSENSOR"/>
</dbReference>
<evidence type="ECO:0000256" key="9">
    <source>
        <dbReference type="ARBA" id="ARBA00022840"/>
    </source>
</evidence>
<dbReference type="CDD" id="cd00082">
    <property type="entry name" value="HisKA"/>
    <property type="match status" value="1"/>
</dbReference>
<comment type="catalytic activity">
    <reaction evidence="1">
        <text>ATP + protein L-histidine = ADP + protein N-phospho-L-histidine.</text>
        <dbReference type="EC" id="2.7.13.3"/>
    </reaction>
</comment>
<keyword evidence="11" id="KW-0472">Membrane</keyword>
<keyword evidence="11" id="KW-1133">Transmembrane helix</keyword>
<dbReference type="Pfam" id="PF00512">
    <property type="entry name" value="HisKA"/>
    <property type="match status" value="1"/>
</dbReference>
<dbReference type="InterPro" id="IPR003661">
    <property type="entry name" value="HisK_dim/P_dom"/>
</dbReference>
<feature type="domain" description="Histidine kinase" evidence="12">
    <location>
        <begin position="187"/>
        <end position="401"/>
    </location>
</feature>
<keyword evidence="9" id="KW-0067">ATP-binding</keyword>
<dbReference type="InterPro" id="IPR036097">
    <property type="entry name" value="HisK_dim/P_sf"/>
</dbReference>
<evidence type="ECO:0000256" key="7">
    <source>
        <dbReference type="ARBA" id="ARBA00022741"/>
    </source>
</evidence>
<dbReference type="InterPro" id="IPR003594">
    <property type="entry name" value="HATPase_dom"/>
</dbReference>
<gene>
    <name evidence="13" type="ORF">J3U87_13930</name>
</gene>
<dbReference type="Gene3D" id="3.30.565.10">
    <property type="entry name" value="Histidine kinase-like ATPase, C-terminal domain"/>
    <property type="match status" value="1"/>
</dbReference>
<keyword evidence="6" id="KW-0808">Transferase</keyword>
<feature type="region of interest" description="Disordered" evidence="10">
    <location>
        <begin position="399"/>
        <end position="420"/>
    </location>
</feature>
<sequence>MNIKLLWPSLILMFGAAFLTFHLFQSQFSGGLLNVALDPRVREMLAQGMDDQKALADLDPERELEYRSRFEELKQFQARYLILEHNREQIESRFELAMMIVLALILGGSAAFYYWDYATGERRLRRLQTHLAALAEGRTDIVVDDHRRDRLGRIARMIEETSRVIAVQRTRLASLENLSSWQEAARRHAHEIRTPLTAARMELNQLRRLIRDRAPDLTVAYTEIEESVQEELDRLKEFTQEFTSFARLGQPKPEPVDMDHMLARFATFFEDAWEHLTLDFEQPERPTPTLELDREMVRRVLMNLCNNAALAMADRPGLIRFAARTEGSQVVVSIRDDGPGIDPKVRPHLFKPYTTTRAIGEGMGLGLSICKKIMLDHGGDLLLAHTGSDGTEFHLIFALPSGTDRERPSEQNKERAHEHD</sequence>
<evidence type="ECO:0000256" key="11">
    <source>
        <dbReference type="SAM" id="Phobius"/>
    </source>
</evidence>
<dbReference type="GO" id="GO:0000155">
    <property type="term" value="F:phosphorelay sensor kinase activity"/>
    <property type="evidence" value="ECO:0007669"/>
    <property type="project" value="InterPro"/>
</dbReference>
<evidence type="ECO:0000256" key="10">
    <source>
        <dbReference type="SAM" id="MobiDB-lite"/>
    </source>
</evidence>
<comment type="subcellular location">
    <subcellularLocation>
        <location evidence="2">Cell membrane</location>
        <topology evidence="2">Multi-pass membrane protein</topology>
    </subcellularLocation>
</comment>
<evidence type="ECO:0000313" key="13">
    <source>
        <dbReference type="EMBL" id="QTD53550.1"/>
    </source>
</evidence>
<evidence type="ECO:0000259" key="12">
    <source>
        <dbReference type="PROSITE" id="PS50109"/>
    </source>
</evidence>
<evidence type="ECO:0000256" key="1">
    <source>
        <dbReference type="ARBA" id="ARBA00000085"/>
    </source>
</evidence>
<dbReference type="EMBL" id="CP071793">
    <property type="protein sequence ID" value="QTD53550.1"/>
    <property type="molecule type" value="Genomic_DNA"/>
</dbReference>
<evidence type="ECO:0000313" key="14">
    <source>
        <dbReference type="Proteomes" id="UP000663929"/>
    </source>
</evidence>
<dbReference type="AlphaFoldDB" id="A0A8A4TVL8"/>
<dbReference type="CDD" id="cd06225">
    <property type="entry name" value="HAMP"/>
    <property type="match status" value="1"/>
</dbReference>
<dbReference type="KEGG" id="scor:J3U87_13930"/>
<proteinExistence type="predicted"/>
<evidence type="ECO:0000256" key="3">
    <source>
        <dbReference type="ARBA" id="ARBA00012438"/>
    </source>
</evidence>
<evidence type="ECO:0000256" key="8">
    <source>
        <dbReference type="ARBA" id="ARBA00022777"/>
    </source>
</evidence>
<dbReference type="SUPFAM" id="SSF47384">
    <property type="entry name" value="Homodimeric domain of signal transducing histidine kinase"/>
    <property type="match status" value="1"/>
</dbReference>
<keyword evidence="11" id="KW-0812">Transmembrane</keyword>
<dbReference type="EC" id="2.7.13.3" evidence="3"/>
<evidence type="ECO:0000256" key="6">
    <source>
        <dbReference type="ARBA" id="ARBA00022679"/>
    </source>
</evidence>
<keyword evidence="4" id="KW-1003">Cell membrane</keyword>
<name>A0A8A4TVL8_SULCO</name>
<keyword evidence="8 13" id="KW-0418">Kinase</keyword>
<feature type="transmembrane region" description="Helical" evidence="11">
    <location>
        <begin position="6"/>
        <end position="24"/>
    </location>
</feature>
<reference evidence="13" key="1">
    <citation type="submission" date="2021-03" db="EMBL/GenBank/DDBJ databases">
        <title>Acanthopleuribacteraceae sp. M133.</title>
        <authorList>
            <person name="Wang G."/>
        </authorList>
    </citation>
    <scope>NUCLEOTIDE SEQUENCE</scope>
    <source>
        <strain evidence="13">M133</strain>
    </source>
</reference>
<dbReference type="PANTHER" id="PTHR44936:SF10">
    <property type="entry name" value="SENSOR PROTEIN RSTB"/>
    <property type="match status" value="1"/>
</dbReference>